<evidence type="ECO:0000256" key="9">
    <source>
        <dbReference type="ARBA" id="ARBA00022842"/>
    </source>
</evidence>
<keyword evidence="3 15" id="KW-0547">Nucleotide-binding</keyword>
<keyword evidence="9 15" id="KW-0460">Magnesium</keyword>
<comment type="caution">
    <text evidence="19">The sequence shown here is derived from an EMBL/GenBank/DDBJ whole genome shotgun (WGS) entry which is preliminary data.</text>
</comment>
<keyword evidence="5 15" id="KW-0378">Hydrolase</keyword>
<evidence type="ECO:0000256" key="1">
    <source>
        <dbReference type="ARBA" id="ARBA00022722"/>
    </source>
</evidence>
<keyword evidence="20" id="KW-1185">Reference proteome</keyword>
<dbReference type="Pfam" id="PF12705">
    <property type="entry name" value="PDDEXK_1"/>
    <property type="match status" value="1"/>
</dbReference>
<dbReference type="InterPro" id="IPR000212">
    <property type="entry name" value="DNA_helicase_UvrD/REP"/>
</dbReference>
<dbReference type="HAMAP" id="MF_01485">
    <property type="entry name" value="RecB"/>
    <property type="match status" value="1"/>
</dbReference>
<dbReference type="PROSITE" id="PS51217">
    <property type="entry name" value="UVRD_HELICASE_CTER"/>
    <property type="match status" value="1"/>
</dbReference>
<name>A0AAE2YNN9_9PROT</name>
<feature type="region of interest" description="DNA-binding and helicase activity, interacts with RecC" evidence="15">
    <location>
        <begin position="1"/>
        <end position="868"/>
    </location>
</feature>
<dbReference type="AlphaFoldDB" id="A0AAE2YNN9"/>
<accession>A0AAE2YNN9</accession>
<dbReference type="GO" id="GO:0008854">
    <property type="term" value="F:exodeoxyribonuclease V activity"/>
    <property type="evidence" value="ECO:0007669"/>
    <property type="project" value="UniProtKB-EC"/>
</dbReference>
<dbReference type="InterPro" id="IPR027417">
    <property type="entry name" value="P-loop_NTPase"/>
</dbReference>
<keyword evidence="1 15" id="KW-0540">Nuclease</keyword>
<dbReference type="GO" id="GO:0005524">
    <property type="term" value="F:ATP binding"/>
    <property type="evidence" value="ECO:0007669"/>
    <property type="project" value="UniProtKB-UniRule"/>
</dbReference>
<evidence type="ECO:0000259" key="18">
    <source>
        <dbReference type="PROSITE" id="PS51217"/>
    </source>
</evidence>
<keyword evidence="10 15" id="KW-0238">DNA-binding</keyword>
<evidence type="ECO:0000256" key="8">
    <source>
        <dbReference type="ARBA" id="ARBA00022840"/>
    </source>
</evidence>
<comment type="miscellaneous">
    <text evidence="15">In the RecBCD complex, RecB has a slow 3'-5' helicase, an exonuclease activity and loads RecA onto ssDNA, RecD has a fast 5'-3' helicase activity, while RecC stimulates the ATPase and processivity of the RecB helicase and contributes to recognition of the Chi site.</text>
</comment>
<comment type="catalytic activity">
    <reaction evidence="14 15">
        <text>ATP + H2O = ADP + phosphate + H(+)</text>
        <dbReference type="Rhea" id="RHEA:13065"/>
        <dbReference type="ChEBI" id="CHEBI:15377"/>
        <dbReference type="ChEBI" id="CHEBI:15378"/>
        <dbReference type="ChEBI" id="CHEBI:30616"/>
        <dbReference type="ChEBI" id="CHEBI:43474"/>
        <dbReference type="ChEBI" id="CHEBI:456216"/>
        <dbReference type="EC" id="5.6.2.4"/>
    </reaction>
</comment>
<keyword evidence="12 15" id="KW-0413">Isomerase</keyword>
<dbReference type="Pfam" id="PF00580">
    <property type="entry name" value="UvrD-helicase"/>
    <property type="match status" value="1"/>
</dbReference>
<keyword evidence="8 15" id="KW-0067">ATP-binding</keyword>
<evidence type="ECO:0000313" key="19">
    <source>
        <dbReference type="EMBL" id="MBU2787359.1"/>
    </source>
</evidence>
<organism evidence="19 20">
    <name type="scientific">Igneacidithiobacillus copahuensis</name>
    <dbReference type="NCBI Taxonomy" id="2724909"/>
    <lineage>
        <taxon>Bacteria</taxon>
        <taxon>Pseudomonadati</taxon>
        <taxon>Pseudomonadota</taxon>
        <taxon>Acidithiobacillia</taxon>
        <taxon>Acidithiobacillales</taxon>
        <taxon>Acidithiobacillaceae</taxon>
        <taxon>Igneacidithiobacillus</taxon>
    </lineage>
</organism>
<feature type="binding site" evidence="16">
    <location>
        <begin position="23"/>
        <end position="30"/>
    </location>
    <ligand>
        <name>ATP</name>
        <dbReference type="ChEBI" id="CHEBI:30616"/>
    </ligand>
</feature>
<keyword evidence="6 15" id="KW-0347">Helicase</keyword>
<evidence type="ECO:0000313" key="20">
    <source>
        <dbReference type="Proteomes" id="UP001197378"/>
    </source>
</evidence>
<dbReference type="PANTHER" id="PTHR11070">
    <property type="entry name" value="UVRD / RECB / PCRA DNA HELICASE FAMILY MEMBER"/>
    <property type="match status" value="1"/>
</dbReference>
<evidence type="ECO:0000256" key="14">
    <source>
        <dbReference type="ARBA" id="ARBA00048988"/>
    </source>
</evidence>
<comment type="domain">
    <text evidence="15">The C-terminal domain has nuclease activity and interacts with RecD. It interacts with RecA, facilitating its loading onto ssDNA.</text>
</comment>
<dbReference type="InterPro" id="IPR011335">
    <property type="entry name" value="Restrct_endonuc-II-like"/>
</dbReference>
<feature type="active site" description="For nuclease activity" evidence="15">
    <location>
        <position position="1099"/>
    </location>
</feature>
<keyword evidence="2 15" id="KW-0479">Metal-binding</keyword>
<evidence type="ECO:0000259" key="17">
    <source>
        <dbReference type="PROSITE" id="PS51198"/>
    </source>
</evidence>
<feature type="binding site" evidence="15">
    <location>
        <position position="1086"/>
    </location>
    <ligand>
        <name>Mg(2+)</name>
        <dbReference type="ChEBI" id="CHEBI:18420"/>
    </ligand>
</feature>
<dbReference type="GO" id="GO:0009338">
    <property type="term" value="C:exodeoxyribonuclease V complex"/>
    <property type="evidence" value="ECO:0007669"/>
    <property type="project" value="TreeGrafter"/>
</dbReference>
<reference evidence="19" key="1">
    <citation type="journal article" date="2021" name="ISME J.">
        <title>Genomic evolution of the class Acidithiobacillia: deep-branching Proteobacteria living in extreme acidic conditions.</title>
        <authorList>
            <person name="Moya-Beltran A."/>
            <person name="Beard S."/>
            <person name="Rojas-Villalobos C."/>
            <person name="Issotta F."/>
            <person name="Gallardo Y."/>
            <person name="Ulloa R."/>
            <person name="Giaveno A."/>
            <person name="Degli Esposti M."/>
            <person name="Johnson D.B."/>
            <person name="Quatrini R."/>
        </authorList>
    </citation>
    <scope>NUCLEOTIDE SEQUENCE</scope>
    <source>
        <strain evidence="19">VAN18-1</strain>
    </source>
</reference>
<comment type="catalytic activity">
    <reaction evidence="15">
        <text>Exonucleolytic cleavage (in the presence of ATP) in either 5'- to 3'- or 3'- to 5'-direction to yield 5'-phosphooligonucleotides.</text>
        <dbReference type="EC" id="3.1.11.5"/>
    </reaction>
</comment>
<evidence type="ECO:0000256" key="3">
    <source>
        <dbReference type="ARBA" id="ARBA00022741"/>
    </source>
</evidence>
<dbReference type="PROSITE" id="PS51198">
    <property type="entry name" value="UVRD_HELICASE_ATP_BIND"/>
    <property type="match status" value="1"/>
</dbReference>
<dbReference type="CDD" id="cd22352">
    <property type="entry name" value="RecB_C-like"/>
    <property type="match status" value="1"/>
</dbReference>
<comment type="similarity">
    <text evidence="15">Belongs to the helicase family. UvrD subfamily.</text>
</comment>
<dbReference type="InterPro" id="IPR004586">
    <property type="entry name" value="RecB"/>
</dbReference>
<dbReference type="Gene3D" id="1.10.3170.10">
    <property type="entry name" value="Recbcd, chain B, domain 2"/>
    <property type="match status" value="1"/>
</dbReference>
<evidence type="ECO:0000256" key="13">
    <source>
        <dbReference type="ARBA" id="ARBA00034617"/>
    </source>
</evidence>
<comment type="catalytic activity">
    <reaction evidence="13 15">
        <text>Couples ATP hydrolysis with the unwinding of duplex DNA by translocating in the 3'-5' direction.</text>
        <dbReference type="EC" id="5.6.2.4"/>
    </reaction>
</comment>
<dbReference type="EC" id="3.1.11.5" evidence="15"/>
<dbReference type="GO" id="GO:0043138">
    <property type="term" value="F:3'-5' DNA helicase activity"/>
    <property type="evidence" value="ECO:0007669"/>
    <property type="project" value="UniProtKB-UniRule"/>
</dbReference>
<dbReference type="Gene3D" id="1.10.486.10">
    <property type="entry name" value="PCRA, domain 4"/>
    <property type="match status" value="1"/>
</dbReference>
<comment type="subunit">
    <text evidence="15">Heterotrimer of RecB, RecC and RecD. All subunits contribute to DNA-binding. Interacts with RecA.</text>
</comment>
<comment type="function">
    <text evidence="15">A helicase/nuclease that prepares dsDNA breaks (DSB) for recombinational DNA repair. Binds to DSBs and unwinds DNA via a highly rapid and processive ATP-dependent bidirectional helicase activity. Unwinds dsDNA until it encounters a Chi (crossover hotspot instigator) sequence from the 3' direction. Cuts ssDNA a few nucleotides 3' to the Chi site. The properties and activities of the enzyme are changed at Chi. The Chi-altered holoenzyme produces a long 3'-ssDNA overhang and facilitates RecA-binding to the ssDNA for homologous DNA recombination and repair. Holoenzyme degrades any linearized DNA that is unable to undergo homologous recombination. In the holoenzyme this subunit contributes ATPase, 3'-5' helicase, exonuclease activity and loads RecA onto ssDNA.</text>
</comment>
<dbReference type="NCBIfam" id="TIGR00609">
    <property type="entry name" value="recB"/>
    <property type="match status" value="1"/>
</dbReference>
<comment type="cofactor">
    <cofactor evidence="15">
        <name>Mg(2+)</name>
        <dbReference type="ChEBI" id="CHEBI:18420"/>
    </cofactor>
    <text evidence="15">Binds 1 Mg(2+) ion per subunit.</text>
</comment>
<protein>
    <recommendedName>
        <fullName evidence="15">RecBCD enzyme subunit RecB</fullName>
        <ecNumber evidence="15">3.1.11.5</ecNumber>
        <ecNumber evidence="15">5.6.2.4</ecNumber>
    </recommendedName>
    <alternativeName>
        <fullName evidence="15">DNA 3'-5' helicase subunit RecB</fullName>
    </alternativeName>
    <alternativeName>
        <fullName evidence="15">Exonuclease V subunit RecB</fullName>
        <shortName evidence="15">ExoV subunit RecB</shortName>
    </alternativeName>
    <alternativeName>
        <fullName evidence="15">Helicase/nuclease RecBCD subunit RecB</fullName>
    </alternativeName>
</protein>
<dbReference type="Gene3D" id="3.90.320.10">
    <property type="match status" value="1"/>
</dbReference>
<evidence type="ECO:0000256" key="11">
    <source>
        <dbReference type="ARBA" id="ARBA00023204"/>
    </source>
</evidence>
<dbReference type="InterPro" id="IPR014016">
    <property type="entry name" value="UvrD-like_ATP-bd"/>
</dbReference>
<keyword evidence="4 15" id="KW-0227">DNA damage</keyword>
<dbReference type="InterPro" id="IPR014017">
    <property type="entry name" value="DNA_helicase_UvrD-like_C"/>
</dbReference>
<evidence type="ECO:0000256" key="7">
    <source>
        <dbReference type="ARBA" id="ARBA00022839"/>
    </source>
</evidence>
<dbReference type="SUPFAM" id="SSF52980">
    <property type="entry name" value="Restriction endonuclease-like"/>
    <property type="match status" value="1"/>
</dbReference>
<dbReference type="SUPFAM" id="SSF52540">
    <property type="entry name" value="P-loop containing nucleoside triphosphate hydrolases"/>
    <property type="match status" value="1"/>
</dbReference>
<evidence type="ECO:0000256" key="6">
    <source>
        <dbReference type="ARBA" id="ARBA00022806"/>
    </source>
</evidence>
<evidence type="ECO:0000256" key="15">
    <source>
        <dbReference type="HAMAP-Rule" id="MF_01485"/>
    </source>
</evidence>
<feature type="binding site" evidence="15">
    <location>
        <position position="1099"/>
    </location>
    <ligand>
        <name>Mg(2+)</name>
        <dbReference type="ChEBI" id="CHEBI:18420"/>
    </ligand>
</feature>
<feature type="binding site" evidence="15">
    <location>
        <position position="968"/>
    </location>
    <ligand>
        <name>Mg(2+)</name>
        <dbReference type="ChEBI" id="CHEBI:18420"/>
    </ligand>
</feature>
<feature type="domain" description="UvrD-like helicase C-terminal" evidence="18">
    <location>
        <begin position="465"/>
        <end position="771"/>
    </location>
</feature>
<dbReference type="GO" id="GO:0003677">
    <property type="term" value="F:DNA binding"/>
    <property type="evidence" value="ECO:0007669"/>
    <property type="project" value="UniProtKB-UniRule"/>
</dbReference>
<dbReference type="Gene3D" id="3.40.50.300">
    <property type="entry name" value="P-loop containing nucleotide triphosphate hydrolases"/>
    <property type="match status" value="2"/>
</dbReference>
<dbReference type="GO" id="GO:0000724">
    <property type="term" value="P:double-strand break repair via homologous recombination"/>
    <property type="evidence" value="ECO:0007669"/>
    <property type="project" value="UniProtKB-UniRule"/>
</dbReference>
<dbReference type="GO" id="GO:0000287">
    <property type="term" value="F:magnesium ion binding"/>
    <property type="evidence" value="ECO:0007669"/>
    <property type="project" value="UniProtKB-UniRule"/>
</dbReference>
<feature type="domain" description="UvrD-like helicase ATP-binding" evidence="17">
    <location>
        <begin position="2"/>
        <end position="464"/>
    </location>
</feature>
<comment type="domain">
    <text evidence="15">The N-terminal DNA-binding domain is a ssDNA-dependent ATPase and has ATP-dependent 3'-5' helicase function. This domain interacts with RecC.</text>
</comment>
<dbReference type="GO" id="GO:0005829">
    <property type="term" value="C:cytosol"/>
    <property type="evidence" value="ECO:0007669"/>
    <property type="project" value="TreeGrafter"/>
</dbReference>
<keyword evidence="11 15" id="KW-0234">DNA repair</keyword>
<sequence length="1192" mass="134433">MSGGDLLDPLSFPLHAGRRLIEASAGTGKTYTIAALYLRLVLGHACARPFLPEEILVMTFTNAATLELRARIRRRLHEAAGFFAGQSDNADAFLQALRESYPREAWPSLARLLDGAAEGMDQAAIYTIHAWAQRVLQEYAFAMGNDFALQVLTDAQTRHGELLQDYLRLFLHPLPYPEMQELRRCGKDLLDPEKFLGVLQEYLDKSEGFIPGEEPATLLHRLWENATSELASLRERLAEQLDPLEDWLDELSASKQVDGKKFQSRYYRNWLAILRSWTAEQDLAAPSLTNSAWQRLSLAGMQEVARDNAQLCHPALLLIEELHTYKDTLERQREETRAALLTHALGWLDERKQQLQEQGQIDFQGILRQLRNALQGEAGKVLAEHLAKQYPWALVDEFQDTDPYQYAILDTIYGSAEAEGGLLLIGDPKQSIYRFRGGDLHTYLRAQQDCGAEIYRLGRNYRSSEQLVTALNAFFLTLEERHPQGVFGLRQGEENPVPYLPVEAAGRQEEFFWTEEETLALQFAVLAEDAAGNKGEYTDCMAAACAERIVALLLAGRSGQAGFRSVSGARALEPADLAVLVNSHTEADVLRAALRQRGVASVYLSEQQSVYESPEATDLERLLTACLAYDDEQAVGTALATSLLGLDWSELAALQHDDRLREERLLQFRHYAEIWRERGVLPMLLRLSQDFSLPARLLRGATADGERRLTNFLHLAELLQHAAQELQGEHAVLRFLAEQRQRQAGRDEETLLRLESDAGLVRVITIHKSKGLQYPIVFLPFLLNARSDSGKCLQISEEQGQRILRPADAAEQERAERERLQEDIRKLYVALTRAQFAVWVGIGRCADHQPSALAHLLLYGAEDGKGSPEQVAELFANVPEIGISRIALPDAPAILSPPLVQAPALRPRIARAQENDWWIASYSALQRGHHQPLERLAELWEEEQMEESIEPSTHLLFPPGAATGILLHDLLRWMAEQGFAAISRSPQILHEEILRRSQGQSWSRHAAELQNWLLQTLALPLALAEGETVRLQDLQEYQAEMEFWLPVQNIESQQIERIVNAHLLPDRARPDLDSRRLGGMFKGFIDLVFFWKDRYYLIDYKSNFLGLGPAAYHQQALRDALLAQRYDLQLGLYLVALRRLLRSRGWEDEPAGALALFLRGIAEGGSASILLQPEPGFYPALEPIFRASEVRP</sequence>
<evidence type="ECO:0000256" key="5">
    <source>
        <dbReference type="ARBA" id="ARBA00022801"/>
    </source>
</evidence>
<dbReference type="EC" id="5.6.2.4" evidence="15"/>
<evidence type="ECO:0000256" key="12">
    <source>
        <dbReference type="ARBA" id="ARBA00023235"/>
    </source>
</evidence>
<dbReference type="EMBL" id="JAAXYO010000039">
    <property type="protein sequence ID" value="MBU2787359.1"/>
    <property type="molecule type" value="Genomic_DNA"/>
</dbReference>
<gene>
    <name evidence="15 19" type="primary">recB</name>
    <name evidence="19" type="ORF">HFQ13_03895</name>
</gene>
<proteinExistence type="inferred from homology"/>
<dbReference type="InterPro" id="IPR011604">
    <property type="entry name" value="PDDEXK-like_dom_sf"/>
</dbReference>
<dbReference type="Proteomes" id="UP001197378">
    <property type="component" value="Unassembled WGS sequence"/>
</dbReference>
<evidence type="ECO:0000256" key="16">
    <source>
        <dbReference type="PROSITE-ProRule" id="PRU00560"/>
    </source>
</evidence>
<feature type="region of interest" description="Nuclease activity, interacts with RecD and RecA" evidence="15">
    <location>
        <begin position="916"/>
        <end position="1192"/>
    </location>
</feature>
<dbReference type="PANTHER" id="PTHR11070:SF23">
    <property type="entry name" value="RECBCD ENZYME SUBUNIT RECB"/>
    <property type="match status" value="1"/>
</dbReference>
<dbReference type="InterPro" id="IPR038726">
    <property type="entry name" value="PDDEXK_AddAB-type"/>
</dbReference>
<dbReference type="Pfam" id="PF13361">
    <property type="entry name" value="UvrD_C"/>
    <property type="match status" value="1"/>
</dbReference>
<evidence type="ECO:0000256" key="10">
    <source>
        <dbReference type="ARBA" id="ARBA00023125"/>
    </source>
</evidence>
<evidence type="ECO:0000256" key="4">
    <source>
        <dbReference type="ARBA" id="ARBA00022763"/>
    </source>
</evidence>
<keyword evidence="7 15" id="KW-0269">Exonuclease</keyword>
<evidence type="ECO:0000256" key="2">
    <source>
        <dbReference type="ARBA" id="ARBA00022723"/>
    </source>
</evidence>
<dbReference type="RefSeq" id="WP_215871930.1">
    <property type="nucleotide sequence ID" value="NZ_JAAXYO010000039.1"/>
</dbReference>